<evidence type="ECO:0000313" key="1">
    <source>
        <dbReference type="EMBL" id="CAD9203395.1"/>
    </source>
</evidence>
<gene>
    <name evidence="1" type="ORF">TCHU04912_LOCUS5630</name>
</gene>
<name>A0A7S1X1R2_9CHLO</name>
<reference evidence="1" key="1">
    <citation type="submission" date="2021-01" db="EMBL/GenBank/DDBJ databases">
        <authorList>
            <person name="Corre E."/>
            <person name="Pelletier E."/>
            <person name="Niang G."/>
            <person name="Scheremetjew M."/>
            <person name="Finn R."/>
            <person name="Kale V."/>
            <person name="Holt S."/>
            <person name="Cochrane G."/>
            <person name="Meng A."/>
            <person name="Brown T."/>
            <person name="Cohen L."/>
        </authorList>
    </citation>
    <scope>NUCLEOTIDE SEQUENCE</scope>
    <source>
        <strain evidence="1">PLY429</strain>
    </source>
</reference>
<dbReference type="AlphaFoldDB" id="A0A7S1X1R2"/>
<dbReference type="EMBL" id="HBGG01011101">
    <property type="protein sequence ID" value="CAD9203395.1"/>
    <property type="molecule type" value="Transcribed_RNA"/>
</dbReference>
<dbReference type="Gene3D" id="6.10.140.1620">
    <property type="match status" value="1"/>
</dbReference>
<organism evidence="1">
    <name type="scientific">Tetraselmis chuii</name>
    <dbReference type="NCBI Taxonomy" id="63592"/>
    <lineage>
        <taxon>Eukaryota</taxon>
        <taxon>Viridiplantae</taxon>
        <taxon>Chlorophyta</taxon>
        <taxon>core chlorophytes</taxon>
        <taxon>Chlorodendrophyceae</taxon>
        <taxon>Chlorodendrales</taxon>
        <taxon>Chlorodendraceae</taxon>
        <taxon>Tetraselmis</taxon>
    </lineage>
</organism>
<protein>
    <submittedName>
        <fullName evidence="1">Uncharacterized protein</fullName>
    </submittedName>
</protein>
<proteinExistence type="predicted"/>
<accession>A0A7S1X1R2</accession>
<sequence>MEERGSSGAAGTASGLFEAAEALRRAGDEAVAAADYCESQFVRHSDKVGVTNNSKASALRCFESVAAAVAGLSAEFSAAVEAEAARVGKLETRSATVFQRARMEKLSSSFAAAQESSVTLHSATRGPMSFKLQPPHQASS</sequence>